<feature type="transmembrane region" description="Helical" evidence="1">
    <location>
        <begin position="44"/>
        <end position="66"/>
    </location>
</feature>
<dbReference type="EMBL" id="FMZA01000030">
    <property type="protein sequence ID" value="SDD06890.1"/>
    <property type="molecule type" value="Genomic_DNA"/>
</dbReference>
<keyword evidence="1" id="KW-1133">Transmembrane helix</keyword>
<organism evidence="2 3">
    <name type="scientific">Melghirimyces thermohalophilus</name>
    <dbReference type="NCBI Taxonomy" id="1236220"/>
    <lineage>
        <taxon>Bacteria</taxon>
        <taxon>Bacillati</taxon>
        <taxon>Bacillota</taxon>
        <taxon>Bacilli</taxon>
        <taxon>Bacillales</taxon>
        <taxon>Thermoactinomycetaceae</taxon>
        <taxon>Melghirimyces</taxon>
    </lineage>
</organism>
<protein>
    <submittedName>
        <fullName evidence="2">Uncharacterized protein</fullName>
    </submittedName>
</protein>
<dbReference type="AlphaFoldDB" id="A0A1G6RQC3"/>
<gene>
    <name evidence="2" type="ORF">SAMN04488112_13012</name>
</gene>
<dbReference type="STRING" id="1236220.SAMN04488112_13012"/>
<evidence type="ECO:0000313" key="2">
    <source>
        <dbReference type="EMBL" id="SDD06890.1"/>
    </source>
</evidence>
<accession>A0A1G6RQC3</accession>
<sequence length="73" mass="7912">MDPDSGEATPFSLNVHPGFMWVSPSVGMIEGPKGEANMKLIGEILAILLVVPIWGLKVVVSLQGLIRFFKDSM</sequence>
<keyword evidence="1" id="KW-0812">Transmembrane</keyword>
<reference evidence="2 3" key="1">
    <citation type="submission" date="2016-10" db="EMBL/GenBank/DDBJ databases">
        <authorList>
            <person name="de Groot N.N."/>
        </authorList>
    </citation>
    <scope>NUCLEOTIDE SEQUENCE [LARGE SCALE GENOMIC DNA]</scope>
    <source>
        <strain evidence="2 3">DSM 45514</strain>
    </source>
</reference>
<keyword evidence="1" id="KW-0472">Membrane</keyword>
<keyword evidence="3" id="KW-1185">Reference proteome</keyword>
<dbReference type="Proteomes" id="UP000199387">
    <property type="component" value="Unassembled WGS sequence"/>
</dbReference>
<proteinExistence type="predicted"/>
<evidence type="ECO:0000256" key="1">
    <source>
        <dbReference type="SAM" id="Phobius"/>
    </source>
</evidence>
<name>A0A1G6RQC3_9BACL</name>
<evidence type="ECO:0000313" key="3">
    <source>
        <dbReference type="Proteomes" id="UP000199387"/>
    </source>
</evidence>